<dbReference type="EMBL" id="AP028913">
    <property type="protein sequence ID" value="BES94198.1"/>
    <property type="molecule type" value="Genomic_DNA"/>
</dbReference>
<name>A0ABN7APQ7_9HEMI</name>
<reference evidence="1 2" key="1">
    <citation type="submission" date="2023-09" db="EMBL/GenBank/DDBJ databases">
        <title>Nesidiocoris tenuis whole genome shotgun sequence.</title>
        <authorList>
            <person name="Shibata T."/>
            <person name="Shimoda M."/>
            <person name="Kobayashi T."/>
            <person name="Uehara T."/>
        </authorList>
    </citation>
    <scope>NUCLEOTIDE SEQUENCE [LARGE SCALE GENOMIC DNA]</scope>
    <source>
        <strain evidence="1 2">Japan</strain>
    </source>
</reference>
<evidence type="ECO:0000313" key="2">
    <source>
        <dbReference type="Proteomes" id="UP001307889"/>
    </source>
</evidence>
<keyword evidence="2" id="KW-1185">Reference proteome</keyword>
<protein>
    <submittedName>
        <fullName evidence="1">Uncharacterized protein</fullName>
    </submittedName>
</protein>
<dbReference type="Proteomes" id="UP001307889">
    <property type="component" value="Chromosome 5"/>
</dbReference>
<sequence>MIKVAEQSVGKRDFPLGWESLRNRMAALFHWRQSEAPALKSPAKPQKSFGFDVGRVRPVNYRFVDRVHHLLVKGLPSSIGRPPFTNPPPGALHNEQIVASQGLPLFQL</sequence>
<evidence type="ECO:0000313" key="1">
    <source>
        <dbReference type="EMBL" id="BES94198.1"/>
    </source>
</evidence>
<proteinExistence type="predicted"/>
<accession>A0ABN7APQ7</accession>
<gene>
    <name evidence="1" type="ORF">NTJ_07008</name>
</gene>
<organism evidence="1 2">
    <name type="scientific">Nesidiocoris tenuis</name>
    <dbReference type="NCBI Taxonomy" id="355587"/>
    <lineage>
        <taxon>Eukaryota</taxon>
        <taxon>Metazoa</taxon>
        <taxon>Ecdysozoa</taxon>
        <taxon>Arthropoda</taxon>
        <taxon>Hexapoda</taxon>
        <taxon>Insecta</taxon>
        <taxon>Pterygota</taxon>
        <taxon>Neoptera</taxon>
        <taxon>Paraneoptera</taxon>
        <taxon>Hemiptera</taxon>
        <taxon>Heteroptera</taxon>
        <taxon>Panheteroptera</taxon>
        <taxon>Cimicomorpha</taxon>
        <taxon>Miridae</taxon>
        <taxon>Dicyphina</taxon>
        <taxon>Nesidiocoris</taxon>
    </lineage>
</organism>